<dbReference type="PANTHER" id="PTHR47981">
    <property type="entry name" value="RAB FAMILY"/>
    <property type="match status" value="1"/>
</dbReference>
<comment type="similarity">
    <text evidence="2">Belongs to the small GTPase superfamily. Rab family.</text>
</comment>
<dbReference type="InterPro" id="IPR005225">
    <property type="entry name" value="Small_GTP-bd"/>
</dbReference>
<dbReference type="GO" id="GO:0005525">
    <property type="term" value="F:GTP binding"/>
    <property type="evidence" value="ECO:0007669"/>
    <property type="project" value="UniProtKB-KW"/>
</dbReference>
<dbReference type="Gene3D" id="3.40.50.300">
    <property type="entry name" value="P-loop containing nucleotide triphosphate hydrolases"/>
    <property type="match status" value="1"/>
</dbReference>
<evidence type="ECO:0000256" key="4">
    <source>
        <dbReference type="ARBA" id="ARBA00023134"/>
    </source>
</evidence>
<evidence type="ECO:0000256" key="5">
    <source>
        <dbReference type="ARBA" id="ARBA00023288"/>
    </source>
</evidence>
<dbReference type="PROSITE" id="PS51420">
    <property type="entry name" value="RHO"/>
    <property type="match status" value="1"/>
</dbReference>
<evidence type="ECO:0000256" key="2">
    <source>
        <dbReference type="ARBA" id="ARBA00006270"/>
    </source>
</evidence>
<dbReference type="PROSITE" id="PS51419">
    <property type="entry name" value="RAB"/>
    <property type="match status" value="1"/>
</dbReference>
<dbReference type="EMBL" id="FJ809935">
    <property type="protein sequence ID" value="ACO40522.1"/>
    <property type="molecule type" value="mRNA"/>
</dbReference>
<accession>C1KBI9</accession>
<dbReference type="AlphaFoldDB" id="C1KBI9"/>
<dbReference type="SMART" id="SM00176">
    <property type="entry name" value="RAN"/>
    <property type="match status" value="1"/>
</dbReference>
<organism evidence="7">
    <name type="scientific">Pinctada imbricata</name>
    <name type="common">Atlantic pearl-oyster</name>
    <name type="synonym">Pinctada martensii</name>
    <dbReference type="NCBI Taxonomy" id="66713"/>
    <lineage>
        <taxon>Eukaryota</taxon>
        <taxon>Metazoa</taxon>
        <taxon>Spiralia</taxon>
        <taxon>Lophotrochozoa</taxon>
        <taxon>Mollusca</taxon>
        <taxon>Bivalvia</taxon>
        <taxon>Autobranchia</taxon>
        <taxon>Pteriomorphia</taxon>
        <taxon>Pterioida</taxon>
        <taxon>Pterioidea</taxon>
        <taxon>Pteriidae</taxon>
        <taxon>Pinctada</taxon>
    </lineage>
</organism>
<dbReference type="SMART" id="SM00173">
    <property type="entry name" value="RAS"/>
    <property type="match status" value="1"/>
</dbReference>
<dbReference type="GO" id="GO:0090385">
    <property type="term" value="P:phagosome-lysosome fusion"/>
    <property type="evidence" value="ECO:0007669"/>
    <property type="project" value="TreeGrafter"/>
</dbReference>
<dbReference type="InterPro" id="IPR027417">
    <property type="entry name" value="P-loop_NTPase"/>
</dbReference>
<proteinExistence type="evidence at transcript level"/>
<dbReference type="SMART" id="SM00174">
    <property type="entry name" value="RHO"/>
    <property type="match status" value="1"/>
</dbReference>
<dbReference type="PANTHER" id="PTHR47981:SF20">
    <property type="entry name" value="RAS-RELATED PROTEIN RAB-7A"/>
    <property type="match status" value="1"/>
</dbReference>
<keyword evidence="3" id="KW-0547">Nucleotide-binding</keyword>
<evidence type="ECO:0000313" key="7">
    <source>
        <dbReference type="EMBL" id="ACO40522.1"/>
    </source>
</evidence>
<dbReference type="CDD" id="cd01862">
    <property type="entry name" value="Rab7"/>
    <property type="match status" value="1"/>
</dbReference>
<dbReference type="GO" id="GO:0031902">
    <property type="term" value="C:late endosome membrane"/>
    <property type="evidence" value="ECO:0007669"/>
    <property type="project" value="UniProtKB-SubCell"/>
</dbReference>
<keyword evidence="5" id="KW-0449">Lipoprotein</keyword>
<dbReference type="NCBIfam" id="TIGR00231">
    <property type="entry name" value="small_GTP"/>
    <property type="match status" value="1"/>
</dbReference>
<sequence length="206" mass="23118">MASRKKVLLKVIILGDSGVGKTSLMSQYVNKKFSNQYKATIGSADFLTKEVMVEDRLLTMQIWDTAGQERFQSLGVAFYRGAHCCVLVFDVPMPNTFESLDSWRDEFLIQASPRDPENFPFVVIGNKIDVENRAVTAKRAQGWCNSKGEIPYFETSAKEAINVEQAFQTVAKNALAQETEVELYNEFPDPVKLTDNQNKPKEGCGC</sequence>
<reference evidence="7" key="1">
    <citation type="submission" date="2009-03" db="EMBL/GenBank/DDBJ databases">
        <title>Rab7 homolog in Pinctada martensii.</title>
        <authorList>
            <person name="Shi Y."/>
            <person name="Wang A."/>
            <person name="Gu Z."/>
            <person name="Wang Y."/>
        </authorList>
    </citation>
    <scope>NUCLEOTIDE SEQUENCE</scope>
</reference>
<dbReference type="GO" id="GO:0008333">
    <property type="term" value="P:endosome to lysosome transport"/>
    <property type="evidence" value="ECO:0007669"/>
    <property type="project" value="TreeGrafter"/>
</dbReference>
<dbReference type="PROSITE" id="PS51421">
    <property type="entry name" value="RAS"/>
    <property type="match status" value="1"/>
</dbReference>
<evidence type="ECO:0000256" key="6">
    <source>
        <dbReference type="ARBA" id="ARBA00023289"/>
    </source>
</evidence>
<dbReference type="GO" id="GO:0003924">
    <property type="term" value="F:GTPase activity"/>
    <property type="evidence" value="ECO:0007669"/>
    <property type="project" value="InterPro"/>
</dbReference>
<dbReference type="SUPFAM" id="SSF52540">
    <property type="entry name" value="P-loop containing nucleoside triphosphate hydrolases"/>
    <property type="match status" value="1"/>
</dbReference>
<dbReference type="Pfam" id="PF00071">
    <property type="entry name" value="Ras"/>
    <property type="match status" value="1"/>
</dbReference>
<dbReference type="PRINTS" id="PR00449">
    <property type="entry name" value="RASTRNSFRMNG"/>
</dbReference>
<dbReference type="FunFam" id="3.40.50.300:FF:000086">
    <property type="entry name" value="Ras-related small GTPase"/>
    <property type="match status" value="1"/>
</dbReference>
<dbReference type="SMART" id="SM00175">
    <property type="entry name" value="RAB"/>
    <property type="match status" value="1"/>
</dbReference>
<evidence type="ECO:0000256" key="3">
    <source>
        <dbReference type="ARBA" id="ARBA00022741"/>
    </source>
</evidence>
<dbReference type="GO" id="GO:0045335">
    <property type="term" value="C:phagocytic vesicle"/>
    <property type="evidence" value="ECO:0007669"/>
    <property type="project" value="TreeGrafter"/>
</dbReference>
<dbReference type="GO" id="GO:0005764">
    <property type="term" value="C:lysosome"/>
    <property type="evidence" value="ECO:0007669"/>
    <property type="project" value="TreeGrafter"/>
</dbReference>
<evidence type="ECO:0000256" key="1">
    <source>
        <dbReference type="ARBA" id="ARBA00004414"/>
    </source>
</evidence>
<keyword evidence="4" id="KW-0342">GTP-binding</keyword>
<keyword evidence="6" id="KW-0636">Prenylation</keyword>
<dbReference type="InterPro" id="IPR001806">
    <property type="entry name" value="Small_GTPase"/>
</dbReference>
<name>C1KBI9_PINIB</name>
<protein>
    <submittedName>
        <fullName evidence="7">Rab7-like protein</fullName>
    </submittedName>
</protein>
<comment type="subcellular location">
    <subcellularLocation>
        <location evidence="1">Late endosome membrane</location>
    </subcellularLocation>
</comment>